<keyword evidence="2" id="KW-0238">DNA-binding</keyword>
<evidence type="ECO:0000256" key="1">
    <source>
        <dbReference type="ARBA" id="ARBA00023015"/>
    </source>
</evidence>
<gene>
    <name evidence="5" type="ORF">BK123_18510</name>
</gene>
<dbReference type="InterPro" id="IPR018060">
    <property type="entry name" value="HTH_AraC"/>
</dbReference>
<accession>A0A1R1AZS5</accession>
<dbReference type="GO" id="GO:0043565">
    <property type="term" value="F:sequence-specific DNA binding"/>
    <property type="evidence" value="ECO:0007669"/>
    <property type="project" value="InterPro"/>
</dbReference>
<name>A0A1R1AZS5_PAELA</name>
<dbReference type="OrthoDB" id="192171at2"/>
<dbReference type="SMART" id="SM00342">
    <property type="entry name" value="HTH_ARAC"/>
    <property type="match status" value="1"/>
</dbReference>
<evidence type="ECO:0000313" key="5">
    <source>
        <dbReference type="EMBL" id="OME91449.1"/>
    </source>
</evidence>
<dbReference type="InterPro" id="IPR018062">
    <property type="entry name" value="HTH_AraC-typ_CS"/>
</dbReference>
<dbReference type="PANTHER" id="PTHR43280">
    <property type="entry name" value="ARAC-FAMILY TRANSCRIPTIONAL REGULATOR"/>
    <property type="match status" value="1"/>
</dbReference>
<dbReference type="SUPFAM" id="SSF46689">
    <property type="entry name" value="Homeodomain-like"/>
    <property type="match status" value="2"/>
</dbReference>
<dbReference type="InterPro" id="IPR037923">
    <property type="entry name" value="HTH-like"/>
</dbReference>
<evidence type="ECO:0000313" key="6">
    <source>
        <dbReference type="Proteomes" id="UP000187074"/>
    </source>
</evidence>
<feature type="domain" description="HTH araC/xylS-type" evidence="4">
    <location>
        <begin position="173"/>
        <end position="271"/>
    </location>
</feature>
<dbReference type="Gene3D" id="1.10.10.60">
    <property type="entry name" value="Homeodomain-like"/>
    <property type="match status" value="2"/>
</dbReference>
<keyword evidence="1" id="KW-0805">Transcription regulation</keyword>
<dbReference type="STRING" id="1401.BK123_18510"/>
<dbReference type="Proteomes" id="UP000187074">
    <property type="component" value="Unassembled WGS sequence"/>
</dbReference>
<sequence length="274" mass="32013">MTERSVLSFPSPPLPYFLESGKTHYMPGESHPNRRNLGVFDLILVQRGCLFLGEEDMQWTLGPGDSVVLLPDAYHYAVQGCQEETSFYWLHFQSAASSAADDDSISHNIKLPRHGPIPYPEQAYQLFDSLHLLATEPRSTAFWREQTLFIQLLELLYPSRSDQEQSRVRKIAEQVESYIKMHYREPISNARLSSDLHFHYNYLTRCMKESQGVTPTEYLLQYRLDQAKRLLLTTQWSMARIAEHVGFQYPPYFSRRFSARFGLSPLQFRKQYTE</sequence>
<dbReference type="GO" id="GO:0003700">
    <property type="term" value="F:DNA-binding transcription factor activity"/>
    <property type="evidence" value="ECO:0007669"/>
    <property type="project" value="InterPro"/>
</dbReference>
<dbReference type="RefSeq" id="WP_076323842.1">
    <property type="nucleotide sequence ID" value="NZ_MRTF01000006.1"/>
</dbReference>
<comment type="caution">
    <text evidence="5">The sequence shown here is derived from an EMBL/GenBank/DDBJ whole genome shotgun (WGS) entry which is preliminary data.</text>
</comment>
<dbReference type="AlphaFoldDB" id="A0A1R1AZS5"/>
<dbReference type="PROSITE" id="PS01124">
    <property type="entry name" value="HTH_ARAC_FAMILY_2"/>
    <property type="match status" value="1"/>
</dbReference>
<organism evidence="5 6">
    <name type="scientific">Paenibacillus lautus</name>
    <name type="common">Bacillus lautus</name>
    <dbReference type="NCBI Taxonomy" id="1401"/>
    <lineage>
        <taxon>Bacteria</taxon>
        <taxon>Bacillati</taxon>
        <taxon>Bacillota</taxon>
        <taxon>Bacilli</taxon>
        <taxon>Bacillales</taxon>
        <taxon>Paenibacillaceae</taxon>
        <taxon>Paenibacillus</taxon>
    </lineage>
</organism>
<dbReference type="InterPro" id="IPR009057">
    <property type="entry name" value="Homeodomain-like_sf"/>
</dbReference>
<dbReference type="PROSITE" id="PS00041">
    <property type="entry name" value="HTH_ARAC_FAMILY_1"/>
    <property type="match status" value="1"/>
</dbReference>
<dbReference type="SUPFAM" id="SSF51215">
    <property type="entry name" value="Regulatory protein AraC"/>
    <property type="match status" value="1"/>
</dbReference>
<evidence type="ECO:0000256" key="2">
    <source>
        <dbReference type="ARBA" id="ARBA00023125"/>
    </source>
</evidence>
<dbReference type="Pfam" id="PF12833">
    <property type="entry name" value="HTH_18"/>
    <property type="match status" value="1"/>
</dbReference>
<evidence type="ECO:0000259" key="4">
    <source>
        <dbReference type="PROSITE" id="PS01124"/>
    </source>
</evidence>
<keyword evidence="3" id="KW-0804">Transcription</keyword>
<dbReference type="EMBL" id="MRTF01000006">
    <property type="protein sequence ID" value="OME91449.1"/>
    <property type="molecule type" value="Genomic_DNA"/>
</dbReference>
<dbReference type="Pfam" id="PF02311">
    <property type="entry name" value="AraC_binding"/>
    <property type="match status" value="1"/>
</dbReference>
<reference evidence="5 6" key="1">
    <citation type="submission" date="2016-11" db="EMBL/GenBank/DDBJ databases">
        <title>Paenibacillus species isolates.</title>
        <authorList>
            <person name="Beno S.M."/>
        </authorList>
    </citation>
    <scope>NUCLEOTIDE SEQUENCE [LARGE SCALE GENOMIC DNA]</scope>
    <source>
        <strain evidence="5 6">FSL F4-0100</strain>
    </source>
</reference>
<protein>
    <submittedName>
        <fullName evidence="5">AraC family transcriptional regulator</fullName>
    </submittedName>
</protein>
<dbReference type="InterPro" id="IPR003313">
    <property type="entry name" value="AraC-bd"/>
</dbReference>
<dbReference type="PANTHER" id="PTHR43280:SF30">
    <property type="entry name" value="MMSAB OPERON REGULATORY PROTEIN"/>
    <property type="match status" value="1"/>
</dbReference>
<evidence type="ECO:0000256" key="3">
    <source>
        <dbReference type="ARBA" id="ARBA00023163"/>
    </source>
</evidence>
<proteinExistence type="predicted"/>